<dbReference type="EMBL" id="JAWPEI010000005">
    <property type="protein sequence ID" value="KAK4726471.1"/>
    <property type="molecule type" value="Genomic_DNA"/>
</dbReference>
<evidence type="ECO:0000313" key="1">
    <source>
        <dbReference type="EMBL" id="KAK4726471.1"/>
    </source>
</evidence>
<reference evidence="1 2" key="1">
    <citation type="submission" date="2023-10" db="EMBL/GenBank/DDBJ databases">
        <title>Genome-Wide Identification Analysis in wild type Solanum Pinnatisectum Reveals Some Genes Defensing Phytophthora Infestans.</title>
        <authorList>
            <person name="Sun C."/>
        </authorList>
    </citation>
    <scope>NUCLEOTIDE SEQUENCE [LARGE SCALE GENOMIC DNA]</scope>
    <source>
        <strain evidence="1">LQN</strain>
        <tissue evidence="1">Leaf</tissue>
    </source>
</reference>
<keyword evidence="2" id="KW-1185">Reference proteome</keyword>
<dbReference type="AlphaFoldDB" id="A0AAV9LL70"/>
<dbReference type="Proteomes" id="UP001311915">
    <property type="component" value="Unassembled WGS sequence"/>
</dbReference>
<name>A0AAV9LL70_9SOLN</name>
<sequence length="62" mass="7520">MIPKVTLVCQFRLNFLFYISRPTSQIRALCSFFLRRTIPGREGNVSRRRARQLYFDLFFFPQ</sequence>
<proteinExistence type="predicted"/>
<protein>
    <submittedName>
        <fullName evidence="1">Uncharacterized protein</fullName>
    </submittedName>
</protein>
<evidence type="ECO:0000313" key="2">
    <source>
        <dbReference type="Proteomes" id="UP001311915"/>
    </source>
</evidence>
<comment type="caution">
    <text evidence="1">The sequence shown here is derived from an EMBL/GenBank/DDBJ whole genome shotgun (WGS) entry which is preliminary data.</text>
</comment>
<gene>
    <name evidence="1" type="ORF">R3W88_031388</name>
</gene>
<accession>A0AAV9LL70</accession>
<organism evidence="1 2">
    <name type="scientific">Solanum pinnatisectum</name>
    <name type="common">tansyleaf nightshade</name>
    <dbReference type="NCBI Taxonomy" id="50273"/>
    <lineage>
        <taxon>Eukaryota</taxon>
        <taxon>Viridiplantae</taxon>
        <taxon>Streptophyta</taxon>
        <taxon>Embryophyta</taxon>
        <taxon>Tracheophyta</taxon>
        <taxon>Spermatophyta</taxon>
        <taxon>Magnoliopsida</taxon>
        <taxon>eudicotyledons</taxon>
        <taxon>Gunneridae</taxon>
        <taxon>Pentapetalae</taxon>
        <taxon>asterids</taxon>
        <taxon>lamiids</taxon>
        <taxon>Solanales</taxon>
        <taxon>Solanaceae</taxon>
        <taxon>Solanoideae</taxon>
        <taxon>Solaneae</taxon>
        <taxon>Solanum</taxon>
    </lineage>
</organism>